<proteinExistence type="predicted"/>
<dbReference type="GO" id="GO:0016829">
    <property type="term" value="F:lyase activity"/>
    <property type="evidence" value="ECO:0007669"/>
    <property type="project" value="UniProtKB-KW"/>
</dbReference>
<protein>
    <submittedName>
        <fullName evidence="2">Polysaccharide lyase family 7 protein</fullName>
    </submittedName>
</protein>
<accession>A0ABT5NQ63</accession>
<keyword evidence="2" id="KW-0456">Lyase</keyword>
<dbReference type="InterPro" id="IPR013320">
    <property type="entry name" value="ConA-like_dom_sf"/>
</dbReference>
<dbReference type="EMBL" id="JAMDGY010000018">
    <property type="protein sequence ID" value="MDD0990320.1"/>
    <property type="molecule type" value="Genomic_DNA"/>
</dbReference>
<dbReference type="Pfam" id="PF08787">
    <property type="entry name" value="Alginate_lyase2"/>
    <property type="match status" value="1"/>
</dbReference>
<evidence type="ECO:0000313" key="3">
    <source>
        <dbReference type="Proteomes" id="UP001148203"/>
    </source>
</evidence>
<sequence>MAVIIDTLTLSTPVPTSASNPVALELTGAQALAQLPHVVTRLADGSIRLTAPTRGASSKSTRRTRCEWKEPVYWTLASADLHRSQQHLRLTRVNAAQKVVVAQLHVKDDDSPVIKVFWNKGKLTLGFREDYNQVTPAGSTLLSNVPLNAAFAVTLTVTAAGLASVTASCNGQKGSSGDLQMDDSWNPHRFNFHGGVYNQVDYSDATPPDDGSECIISLLRLSHA</sequence>
<comment type="caution">
    <text evidence="2">The sequence shown here is derived from an EMBL/GenBank/DDBJ whole genome shotgun (WGS) entry which is preliminary data.</text>
</comment>
<feature type="domain" description="Alginate lyase 2" evidence="1">
    <location>
        <begin position="5"/>
        <end position="223"/>
    </location>
</feature>
<reference evidence="2 3" key="1">
    <citation type="submission" date="2022-05" db="EMBL/GenBank/DDBJ databases">
        <title>Novel Pseudomonas spp. Isolated from a Rainbow Trout Aquaculture Facility.</title>
        <authorList>
            <person name="Testerman T."/>
            <person name="Graf J."/>
        </authorList>
    </citation>
    <scope>NUCLEOTIDE SEQUENCE [LARGE SCALE GENOMIC DNA]</scope>
    <source>
        <strain evidence="2 3">ID681</strain>
    </source>
</reference>
<evidence type="ECO:0000259" key="1">
    <source>
        <dbReference type="Pfam" id="PF08787"/>
    </source>
</evidence>
<dbReference type="InterPro" id="IPR014895">
    <property type="entry name" value="Alginate_lyase_2"/>
</dbReference>
<dbReference type="SUPFAM" id="SSF49899">
    <property type="entry name" value="Concanavalin A-like lectins/glucanases"/>
    <property type="match status" value="1"/>
</dbReference>
<name>A0ABT5NQ63_9PSED</name>
<evidence type="ECO:0000313" key="2">
    <source>
        <dbReference type="EMBL" id="MDD0990320.1"/>
    </source>
</evidence>
<keyword evidence="3" id="KW-1185">Reference proteome</keyword>
<organism evidence="2 3">
    <name type="scientific">Pseudomonas fontis</name>
    <dbReference type="NCBI Taxonomy" id="2942633"/>
    <lineage>
        <taxon>Bacteria</taxon>
        <taxon>Pseudomonadati</taxon>
        <taxon>Pseudomonadota</taxon>
        <taxon>Gammaproteobacteria</taxon>
        <taxon>Pseudomonadales</taxon>
        <taxon>Pseudomonadaceae</taxon>
        <taxon>Pseudomonas</taxon>
    </lineage>
</organism>
<dbReference type="Proteomes" id="UP001148203">
    <property type="component" value="Unassembled WGS sequence"/>
</dbReference>
<dbReference type="Gene3D" id="2.60.120.200">
    <property type="match status" value="1"/>
</dbReference>
<dbReference type="RefSeq" id="WP_273914077.1">
    <property type="nucleotide sequence ID" value="NZ_JAMDGX010000137.1"/>
</dbReference>
<gene>
    <name evidence="2" type="ORF">M5G11_07170</name>
</gene>